<gene>
    <name evidence="3" type="ORF">COV72_05735</name>
</gene>
<keyword evidence="2" id="KW-1133">Transmembrane helix</keyword>
<accession>A0A2H0LZ57</accession>
<evidence type="ECO:0000313" key="3">
    <source>
        <dbReference type="EMBL" id="PIQ88944.1"/>
    </source>
</evidence>
<keyword evidence="2" id="KW-0812">Transmembrane</keyword>
<name>A0A2H0LZ57_9BACT</name>
<proteinExistence type="predicted"/>
<protein>
    <submittedName>
        <fullName evidence="3">Uncharacterized protein</fullName>
    </submittedName>
</protein>
<keyword evidence="2" id="KW-0472">Membrane</keyword>
<sequence length="357" mass="40424">MLKQLFKNINSKPGQAIAEIAMFGALLLLVVGVLLSYTRSMREQQEMDQLVFRKALSDAYNTQVKVKDINGNDTTDYGATASYSMIEDRFANVPFNVGRRTYASNYNIFWSNAESPSDLNSYFVNSDTVSTPMKKLTYLRDPDASETPDLELKMTTMDYIAVIAPVMISAIGSYTNWFGSYAGALGWAAKVGQLAYFYSKYDEMEDKLKEVEKRWDFLEDQDDQFSDWGWRVATEDKDAADGIEAGKYYVKEIFPEVYDTTFGADTDYDYKETSSANKSRSSITRSIDVADTVRRNFKLRYDITAPDSSIDLALHTYELLSDQNLNQGLAVQKGYSGYSTQDAGNKSLLRQTWTTKK</sequence>
<feature type="transmembrane region" description="Helical" evidence="2">
    <location>
        <begin position="159"/>
        <end position="175"/>
    </location>
</feature>
<dbReference type="AlphaFoldDB" id="A0A2H0LZ57"/>
<dbReference type="EMBL" id="PCWA01000082">
    <property type="protein sequence ID" value="PIQ88944.1"/>
    <property type="molecule type" value="Genomic_DNA"/>
</dbReference>
<feature type="transmembrane region" description="Helical" evidence="2">
    <location>
        <begin position="20"/>
        <end position="37"/>
    </location>
</feature>
<evidence type="ECO:0000256" key="1">
    <source>
        <dbReference type="SAM" id="Coils"/>
    </source>
</evidence>
<dbReference type="Proteomes" id="UP000229641">
    <property type="component" value="Unassembled WGS sequence"/>
</dbReference>
<feature type="coiled-coil region" evidence="1">
    <location>
        <begin position="194"/>
        <end position="221"/>
    </location>
</feature>
<organism evidence="3 4">
    <name type="scientific">Candidatus Ghiorseimicrobium undicola</name>
    <dbReference type="NCBI Taxonomy" id="1974746"/>
    <lineage>
        <taxon>Bacteria</taxon>
        <taxon>Pseudomonadati</taxon>
        <taxon>Candidatus Omnitrophota</taxon>
        <taxon>Candidatus Ghiorseimicrobium</taxon>
    </lineage>
</organism>
<comment type="caution">
    <text evidence="3">The sequence shown here is derived from an EMBL/GenBank/DDBJ whole genome shotgun (WGS) entry which is preliminary data.</text>
</comment>
<evidence type="ECO:0000256" key="2">
    <source>
        <dbReference type="SAM" id="Phobius"/>
    </source>
</evidence>
<evidence type="ECO:0000313" key="4">
    <source>
        <dbReference type="Proteomes" id="UP000229641"/>
    </source>
</evidence>
<keyword evidence="1" id="KW-0175">Coiled coil</keyword>
<reference evidence="3 4" key="1">
    <citation type="submission" date="2017-09" db="EMBL/GenBank/DDBJ databases">
        <title>Depth-based differentiation of microbial function through sediment-hosted aquifers and enrichment of novel symbionts in the deep terrestrial subsurface.</title>
        <authorList>
            <person name="Probst A.J."/>
            <person name="Ladd B."/>
            <person name="Jarett J.K."/>
            <person name="Geller-Mcgrath D.E."/>
            <person name="Sieber C.M."/>
            <person name="Emerson J.B."/>
            <person name="Anantharaman K."/>
            <person name="Thomas B.C."/>
            <person name="Malmstrom R."/>
            <person name="Stieglmeier M."/>
            <person name="Klingl A."/>
            <person name="Woyke T."/>
            <person name="Ryan C.M."/>
            <person name="Banfield J.F."/>
        </authorList>
    </citation>
    <scope>NUCLEOTIDE SEQUENCE [LARGE SCALE GENOMIC DNA]</scope>
    <source>
        <strain evidence="3">CG11_big_fil_rev_8_21_14_0_20_42_13</strain>
    </source>
</reference>